<dbReference type="PANTHER" id="PTHR24421:SF10">
    <property type="entry name" value="NITRATE_NITRITE SENSOR PROTEIN NARQ"/>
    <property type="match status" value="1"/>
</dbReference>
<feature type="transmembrane region" description="Helical" evidence="11">
    <location>
        <begin position="20"/>
        <end position="44"/>
    </location>
</feature>
<evidence type="ECO:0000256" key="11">
    <source>
        <dbReference type="SAM" id="Phobius"/>
    </source>
</evidence>
<keyword evidence="4" id="KW-0808">Transferase</keyword>
<dbReference type="PANTHER" id="PTHR24421">
    <property type="entry name" value="NITRATE/NITRITE SENSOR PROTEIN NARX-RELATED"/>
    <property type="match status" value="1"/>
</dbReference>
<keyword evidence="7" id="KW-0067">ATP-binding</keyword>
<evidence type="ECO:0000256" key="1">
    <source>
        <dbReference type="ARBA" id="ARBA00000085"/>
    </source>
</evidence>
<feature type="transmembrane region" description="Helical" evidence="11">
    <location>
        <begin position="140"/>
        <end position="162"/>
    </location>
</feature>
<feature type="coiled-coil region" evidence="9">
    <location>
        <begin position="208"/>
        <end position="242"/>
    </location>
</feature>
<keyword evidence="6 13" id="KW-0418">Kinase</keyword>
<evidence type="ECO:0000313" key="14">
    <source>
        <dbReference type="Proteomes" id="UP000886805"/>
    </source>
</evidence>
<dbReference type="GO" id="GO:0005524">
    <property type="term" value="F:ATP binding"/>
    <property type="evidence" value="ECO:0007669"/>
    <property type="project" value="UniProtKB-KW"/>
</dbReference>
<feature type="domain" description="Histidine kinase/HSP90-like ATPase" evidence="12">
    <location>
        <begin position="349"/>
        <end position="437"/>
    </location>
</feature>
<organism evidence="13 14">
    <name type="scientific">Candidatus Anaerobutyricum stercoripullorum</name>
    <dbReference type="NCBI Taxonomy" id="2838456"/>
    <lineage>
        <taxon>Bacteria</taxon>
        <taxon>Bacillati</taxon>
        <taxon>Bacillota</taxon>
        <taxon>Clostridia</taxon>
        <taxon>Lachnospirales</taxon>
        <taxon>Lachnospiraceae</taxon>
        <taxon>Anaerobutyricum</taxon>
    </lineage>
</organism>
<evidence type="ECO:0000256" key="5">
    <source>
        <dbReference type="ARBA" id="ARBA00022741"/>
    </source>
</evidence>
<protein>
    <recommendedName>
        <fullName evidence="2">histidine kinase</fullName>
        <ecNumber evidence="2">2.7.13.3</ecNumber>
    </recommendedName>
</protein>
<keyword evidence="9" id="KW-0175">Coiled coil</keyword>
<evidence type="ECO:0000256" key="2">
    <source>
        <dbReference type="ARBA" id="ARBA00012438"/>
    </source>
</evidence>
<dbReference type="Gene3D" id="1.20.5.1930">
    <property type="match status" value="1"/>
</dbReference>
<keyword evidence="5" id="KW-0547">Nucleotide-binding</keyword>
<comment type="catalytic activity">
    <reaction evidence="1">
        <text>ATP + protein L-histidine = ADP + protein N-phospho-L-histidine.</text>
        <dbReference type="EC" id="2.7.13.3"/>
    </reaction>
</comment>
<evidence type="ECO:0000256" key="10">
    <source>
        <dbReference type="SAM" id="MobiDB-lite"/>
    </source>
</evidence>
<evidence type="ECO:0000256" key="4">
    <source>
        <dbReference type="ARBA" id="ARBA00022679"/>
    </source>
</evidence>
<dbReference type="SUPFAM" id="SSF55874">
    <property type="entry name" value="ATPase domain of HSP90 chaperone/DNA topoisomerase II/histidine kinase"/>
    <property type="match status" value="1"/>
</dbReference>
<keyword evidence="3" id="KW-0597">Phosphoprotein</keyword>
<keyword evidence="11" id="KW-0472">Membrane</keyword>
<evidence type="ECO:0000259" key="12">
    <source>
        <dbReference type="SMART" id="SM00387"/>
    </source>
</evidence>
<dbReference type="InterPro" id="IPR036890">
    <property type="entry name" value="HATPase_C_sf"/>
</dbReference>
<evidence type="ECO:0000256" key="6">
    <source>
        <dbReference type="ARBA" id="ARBA00022777"/>
    </source>
</evidence>
<evidence type="ECO:0000256" key="8">
    <source>
        <dbReference type="ARBA" id="ARBA00023012"/>
    </source>
</evidence>
<evidence type="ECO:0000256" key="9">
    <source>
        <dbReference type="SAM" id="Coils"/>
    </source>
</evidence>
<dbReference type="Proteomes" id="UP000886805">
    <property type="component" value="Unassembled WGS sequence"/>
</dbReference>
<dbReference type="InterPro" id="IPR003594">
    <property type="entry name" value="HATPase_dom"/>
</dbReference>
<dbReference type="InterPro" id="IPR011712">
    <property type="entry name" value="Sig_transdc_His_kin_sub3_dim/P"/>
</dbReference>
<dbReference type="CDD" id="cd16917">
    <property type="entry name" value="HATPase_UhpB-NarQ-NarX-like"/>
    <property type="match status" value="1"/>
</dbReference>
<dbReference type="GO" id="GO:0046983">
    <property type="term" value="F:protein dimerization activity"/>
    <property type="evidence" value="ECO:0007669"/>
    <property type="project" value="InterPro"/>
</dbReference>
<dbReference type="GO" id="GO:0000155">
    <property type="term" value="F:phosphorelay sensor kinase activity"/>
    <property type="evidence" value="ECO:0007669"/>
    <property type="project" value="InterPro"/>
</dbReference>
<dbReference type="Gene3D" id="3.30.565.10">
    <property type="entry name" value="Histidine kinase-like ATPase, C-terminal domain"/>
    <property type="match status" value="1"/>
</dbReference>
<feature type="transmembrane region" description="Helical" evidence="11">
    <location>
        <begin position="64"/>
        <end position="83"/>
    </location>
</feature>
<dbReference type="GO" id="GO:0016020">
    <property type="term" value="C:membrane"/>
    <property type="evidence" value="ECO:0007669"/>
    <property type="project" value="InterPro"/>
</dbReference>
<feature type="region of interest" description="Disordered" evidence="10">
    <location>
        <begin position="439"/>
        <end position="470"/>
    </location>
</feature>
<sequence>MEKSARHMERSDFYLNSCLWMMGILNLIMVLFLAGTITLTQYRIAFAQNARSFLSQLAVMPEQPQIRMLTVVGCCVLIALVMVAKRDGDVQGTGWFTSLSFLEIVLVLLLMWQLDMGYNGIVFFVFADILFYVKRSGSRLLILVLAFLCYLAGNYQLVSLLFPMNSFETWVSFYDYNTGRFFLGMRTLCELGNTVLFLVYMILLLLADRQENERITSLNEQLQRANEQLHAFAEEKEQMGETRERNRLAREIHDTLGHILTGISVGVDAVSVLMDVSPEAAKKQLATIGDMARTGLNDVRRSVRKLKPDALERMSLENAIFQMTEEMSKGTNTKIYFASYMDKLEFEPDIEETLYRIVQESTTNAIRHGKATEIWIRISEKNGEMILMVSDNGRGCADIEEGFGLKHMRERVELAGGSLFYEGVFGFTVIVKIPIRRRPETAPADGGKNVMDRAAGPERGEQDDKSDDCR</sequence>
<dbReference type="AlphaFoldDB" id="A0A9D2BD97"/>
<comment type="caution">
    <text evidence="13">The sequence shown here is derived from an EMBL/GenBank/DDBJ whole genome shotgun (WGS) entry which is preliminary data.</text>
</comment>
<keyword evidence="11" id="KW-0812">Transmembrane</keyword>
<dbReference type="Pfam" id="PF02518">
    <property type="entry name" value="HATPase_c"/>
    <property type="match status" value="1"/>
</dbReference>
<name>A0A9D2BD97_9FIRM</name>
<dbReference type="InterPro" id="IPR050482">
    <property type="entry name" value="Sensor_HK_TwoCompSys"/>
</dbReference>
<feature type="transmembrane region" description="Helical" evidence="11">
    <location>
        <begin position="182"/>
        <end position="207"/>
    </location>
</feature>
<feature type="transmembrane region" description="Helical" evidence="11">
    <location>
        <begin position="95"/>
        <end position="112"/>
    </location>
</feature>
<reference evidence="13" key="2">
    <citation type="submission" date="2021-04" db="EMBL/GenBank/DDBJ databases">
        <authorList>
            <person name="Gilroy R."/>
        </authorList>
    </citation>
    <scope>NUCLEOTIDE SEQUENCE</scope>
    <source>
        <strain evidence="13">ChiSxjej3B15-1167</strain>
    </source>
</reference>
<feature type="transmembrane region" description="Helical" evidence="11">
    <location>
        <begin position="118"/>
        <end position="133"/>
    </location>
</feature>
<evidence type="ECO:0000313" key="13">
    <source>
        <dbReference type="EMBL" id="HIX71951.1"/>
    </source>
</evidence>
<keyword evidence="11" id="KW-1133">Transmembrane helix</keyword>
<evidence type="ECO:0000256" key="7">
    <source>
        <dbReference type="ARBA" id="ARBA00022840"/>
    </source>
</evidence>
<keyword evidence="8" id="KW-0902">Two-component regulatory system</keyword>
<feature type="compositionally biased region" description="Basic and acidic residues" evidence="10">
    <location>
        <begin position="455"/>
        <end position="470"/>
    </location>
</feature>
<proteinExistence type="predicted"/>
<dbReference type="SMART" id="SM00387">
    <property type="entry name" value="HATPase_c"/>
    <property type="match status" value="1"/>
</dbReference>
<dbReference type="EMBL" id="DXEQ01000086">
    <property type="protein sequence ID" value="HIX71951.1"/>
    <property type="molecule type" value="Genomic_DNA"/>
</dbReference>
<reference evidence="13" key="1">
    <citation type="journal article" date="2021" name="PeerJ">
        <title>Extensive microbial diversity within the chicken gut microbiome revealed by metagenomics and culture.</title>
        <authorList>
            <person name="Gilroy R."/>
            <person name="Ravi A."/>
            <person name="Getino M."/>
            <person name="Pursley I."/>
            <person name="Horton D.L."/>
            <person name="Alikhan N.F."/>
            <person name="Baker D."/>
            <person name="Gharbi K."/>
            <person name="Hall N."/>
            <person name="Watson M."/>
            <person name="Adriaenssens E.M."/>
            <person name="Foster-Nyarko E."/>
            <person name="Jarju S."/>
            <person name="Secka A."/>
            <person name="Antonio M."/>
            <person name="Oren A."/>
            <person name="Chaudhuri R.R."/>
            <person name="La Ragione R."/>
            <person name="Hildebrand F."/>
            <person name="Pallen M.J."/>
        </authorList>
    </citation>
    <scope>NUCLEOTIDE SEQUENCE</scope>
    <source>
        <strain evidence="13">ChiSxjej3B15-1167</strain>
    </source>
</reference>
<dbReference type="EC" id="2.7.13.3" evidence="2"/>
<evidence type="ECO:0000256" key="3">
    <source>
        <dbReference type="ARBA" id="ARBA00022553"/>
    </source>
</evidence>
<accession>A0A9D2BD97</accession>
<gene>
    <name evidence="13" type="ORF">H9849_02900</name>
</gene>
<dbReference type="Pfam" id="PF07730">
    <property type="entry name" value="HisKA_3"/>
    <property type="match status" value="1"/>
</dbReference>